<reference evidence="2 3" key="1">
    <citation type="submission" date="2018-12" db="EMBL/GenBank/DDBJ databases">
        <title>Bacillus ochoae sp. nov., Paenibacillus whitsoniae sp. nov., Paenibacillus spiritus sp. nov. Isolated from the Mars Exploration Rover during spacecraft assembly.</title>
        <authorList>
            <person name="Seuylemezian A."/>
            <person name="Vaishampayan P."/>
        </authorList>
    </citation>
    <scope>NUCLEOTIDE SEQUENCE [LARGE SCALE GENOMIC DNA]</scope>
    <source>
        <strain evidence="2 3">MER 54</strain>
    </source>
</reference>
<dbReference type="PANTHER" id="PTHR39210">
    <property type="entry name" value="HEPARIN-SULFATE LYASE"/>
    <property type="match status" value="1"/>
</dbReference>
<feature type="domain" description="Heparin-sulfate lyase N-terminal" evidence="1">
    <location>
        <begin position="282"/>
        <end position="530"/>
    </location>
</feature>
<dbReference type="SUPFAM" id="SSF48230">
    <property type="entry name" value="Chondroitin AC/alginate lyase"/>
    <property type="match status" value="1"/>
</dbReference>
<evidence type="ECO:0000313" key="2">
    <source>
        <dbReference type="EMBL" id="RTE02641.1"/>
    </source>
</evidence>
<comment type="caution">
    <text evidence="2">The sequence shown here is derived from an EMBL/GenBank/DDBJ whole genome shotgun (WGS) entry which is preliminary data.</text>
</comment>
<dbReference type="Gene3D" id="1.50.10.100">
    <property type="entry name" value="Chondroitin AC/alginate lyase"/>
    <property type="match status" value="1"/>
</dbReference>
<organism evidence="2 3">
    <name type="scientific">Paenibacillus whitsoniae</name>
    <dbReference type="NCBI Taxonomy" id="2496558"/>
    <lineage>
        <taxon>Bacteria</taxon>
        <taxon>Bacillati</taxon>
        <taxon>Bacillota</taxon>
        <taxon>Bacilli</taxon>
        <taxon>Bacillales</taxon>
        <taxon>Paenibacillaceae</taxon>
        <taxon>Paenibacillus</taxon>
    </lineage>
</organism>
<proteinExistence type="predicted"/>
<dbReference type="InterPro" id="IPR031680">
    <property type="entry name" value="Hepar_II_III_N"/>
</dbReference>
<dbReference type="OrthoDB" id="7335480at2"/>
<dbReference type="InterPro" id="IPR008929">
    <property type="entry name" value="Chondroitin_lyas"/>
</dbReference>
<dbReference type="AlphaFoldDB" id="A0A3S0A6W3"/>
<feature type="non-terminal residue" evidence="2">
    <location>
        <position position="600"/>
    </location>
</feature>
<dbReference type="Proteomes" id="UP000276128">
    <property type="component" value="Unassembled WGS sequence"/>
</dbReference>
<evidence type="ECO:0000313" key="3">
    <source>
        <dbReference type="Proteomes" id="UP000276128"/>
    </source>
</evidence>
<evidence type="ECO:0000259" key="1">
    <source>
        <dbReference type="Pfam" id="PF16889"/>
    </source>
</evidence>
<name>A0A3S0A6W3_9BACL</name>
<dbReference type="RefSeq" id="WP_126144742.1">
    <property type="nucleotide sequence ID" value="NZ_RXHU01000114.1"/>
</dbReference>
<protein>
    <submittedName>
        <fullName evidence="2">DNRLRE domain-containing protein</fullName>
    </submittedName>
</protein>
<dbReference type="PANTHER" id="PTHR39210:SF1">
    <property type="entry name" value="HEPARIN-SULFATE LYASE"/>
    <property type="match status" value="1"/>
</dbReference>
<sequence length="600" mass="65220">MKRKRGWSLLLYGLCMILMTTAVYVPGQWTKKAYAYADPSSMTDQDFFGVWDAGSGTWTTTGKLNYVAYSGLAAVQNDVKAGNYAQAKADLLTYYKARTGHNGIAIGPANALAGDLAADNILTAYEDTPITTFTVTTGTYQTVSVDVASAVSSVLTDGNKTLALFLLARDKENSYAVFNSKEAATNKPMLELTIDGVAQPPIAPIRDTYTRAGSPYGGTNFGSDTSFYVQDGGAPYDETSMRPYLAFDLSAYKGTLNSATLKLYGKKGTGTGTKEIVVYKTAQTGWSETGLTWNNQVSSTFSWNGVAGGPDWNQPSTGAHNEYSWLVARNQFLGPVIRQYIVTGNEQYAGNTIRLMLDFIADKQASYPRSLDVSFRAYVWPRIYAYLLGSTSFDANANVAILKHLWQTADWLAYDPSGFSGYNWAVSETKGLYSVSVYFPEFSDATGWKSLAKTRMDDLMATLISLDGGYSEGSTNYTYVTMQGLQDFTALAQNNGDTLSATFMNGLLKLSRFIMDATLPNGYNPVYGDGPYFDLRGGLLTSGNALNDPALQYFGSGGTSGSVPSYTSSYYPDNKSVTMRSGWTADDKFMYFTNRGGPHG</sequence>
<dbReference type="GO" id="GO:0005576">
    <property type="term" value="C:extracellular region"/>
    <property type="evidence" value="ECO:0007669"/>
    <property type="project" value="UniProtKB-SubCell"/>
</dbReference>
<accession>A0A3S0A6W3</accession>
<dbReference type="NCBIfam" id="NF033679">
    <property type="entry name" value="DNRLRE_dom"/>
    <property type="match status" value="1"/>
</dbReference>
<dbReference type="EMBL" id="RXHU01000114">
    <property type="protein sequence ID" value="RTE02641.1"/>
    <property type="molecule type" value="Genomic_DNA"/>
</dbReference>
<keyword evidence="3" id="KW-1185">Reference proteome</keyword>
<dbReference type="Pfam" id="PF16889">
    <property type="entry name" value="Hepar_II_III_N"/>
    <property type="match status" value="1"/>
</dbReference>
<gene>
    <name evidence="2" type="ORF">EJQ19_29090</name>
</gene>